<dbReference type="SUPFAM" id="SSF53448">
    <property type="entry name" value="Nucleotide-diphospho-sugar transferases"/>
    <property type="match status" value="1"/>
</dbReference>
<gene>
    <name evidence="2" type="primary">wdcF</name>
</gene>
<keyword evidence="2" id="KW-0808">Transferase</keyword>
<reference evidence="2" key="1">
    <citation type="journal article" date="2013" name="FEMS Microbiol. Rev.">
        <title>Structural diversity in Salmonella O antigens and its genetic basis.</title>
        <authorList>
            <person name="Liu B."/>
            <person name="Knirel Y.A."/>
            <person name="Feng L."/>
            <person name="Perepelov A.V."/>
            <person name="Senchenkova S.N."/>
            <person name="Reeves P.R."/>
            <person name="Wang L."/>
        </authorList>
    </citation>
    <scope>NUCLEOTIDE SEQUENCE</scope>
    <source>
        <strain evidence="2">G1463</strain>
    </source>
</reference>
<dbReference type="AlphaFoldDB" id="U3GKT1"/>
<dbReference type="InterPro" id="IPR001173">
    <property type="entry name" value="Glyco_trans_2-like"/>
</dbReference>
<dbReference type="Pfam" id="PF00535">
    <property type="entry name" value="Glycos_transf_2"/>
    <property type="match status" value="1"/>
</dbReference>
<sequence length="297" mass="34711">MSNKNPDISVLLPAYNCEKYIGEAIDSILNQSFSDFELIIINDCSTDNTDDVIKKFLYDKRIRYYINSENLQLVKTLNKGLELCRGKYIARMDADDIAFPSRLMQQIIFLESNNDYVLIGTEYVTFGAKSRYIRLPHSDVDCRSAMLTCSPFCHPSTMFRREIIDKYNLKYDTNYMHAEDYKFFSELAKRGKVANIGSVLLKYRVHDNQITKKYANEQMDVRLKIIHENNGIHTIDMHLFLKRNILKGVVTEYFMKGYLELLIYYNTSCSLPFLQTLCIKSGFIDFIKFLIKKIAKK</sequence>
<dbReference type="PANTHER" id="PTHR22916:SF3">
    <property type="entry name" value="UDP-GLCNAC:BETAGAL BETA-1,3-N-ACETYLGLUCOSAMINYLTRANSFERASE-LIKE PROTEIN 1"/>
    <property type="match status" value="1"/>
</dbReference>
<protein>
    <submittedName>
        <fullName evidence="2">Glycosyltransferase</fullName>
    </submittedName>
</protein>
<name>U3GKT1_SALER</name>
<evidence type="ECO:0000313" key="2">
    <source>
        <dbReference type="EMBL" id="AFW04848.1"/>
    </source>
</evidence>
<dbReference type="EMBL" id="JX975344">
    <property type="protein sequence ID" value="AFW04848.1"/>
    <property type="molecule type" value="Genomic_DNA"/>
</dbReference>
<dbReference type="InterPro" id="IPR029044">
    <property type="entry name" value="Nucleotide-diphossugar_trans"/>
</dbReference>
<feature type="domain" description="Glycosyltransferase 2-like" evidence="1">
    <location>
        <begin position="9"/>
        <end position="166"/>
    </location>
</feature>
<organism evidence="2">
    <name type="scientific">Salmonella enterica</name>
    <name type="common">Salmonella choleraesuis</name>
    <dbReference type="NCBI Taxonomy" id="28901"/>
    <lineage>
        <taxon>Bacteria</taxon>
        <taxon>Pseudomonadati</taxon>
        <taxon>Pseudomonadota</taxon>
        <taxon>Gammaproteobacteria</taxon>
        <taxon>Enterobacterales</taxon>
        <taxon>Enterobacteriaceae</taxon>
        <taxon>Salmonella</taxon>
    </lineage>
</organism>
<dbReference type="Gene3D" id="3.90.550.10">
    <property type="entry name" value="Spore Coat Polysaccharide Biosynthesis Protein SpsA, Chain A"/>
    <property type="match status" value="1"/>
</dbReference>
<dbReference type="GO" id="GO:0016758">
    <property type="term" value="F:hexosyltransferase activity"/>
    <property type="evidence" value="ECO:0007669"/>
    <property type="project" value="UniProtKB-ARBA"/>
</dbReference>
<proteinExistence type="predicted"/>
<dbReference type="CDD" id="cd00761">
    <property type="entry name" value="Glyco_tranf_GTA_type"/>
    <property type="match status" value="1"/>
</dbReference>
<evidence type="ECO:0000259" key="1">
    <source>
        <dbReference type="Pfam" id="PF00535"/>
    </source>
</evidence>
<accession>U3GKT1</accession>
<dbReference type="PANTHER" id="PTHR22916">
    <property type="entry name" value="GLYCOSYLTRANSFERASE"/>
    <property type="match status" value="1"/>
</dbReference>